<dbReference type="HOGENOM" id="CLU_2753243_0_0_5"/>
<dbReference type="EMBL" id="CP001349">
    <property type="protein sequence ID" value="ACL57290.1"/>
    <property type="molecule type" value="Genomic_DNA"/>
</dbReference>
<gene>
    <name evidence="1" type="ordered locus">Mnod_2314</name>
</gene>
<dbReference type="AlphaFoldDB" id="B8IB75"/>
<accession>B8IB75</accession>
<proteinExistence type="predicted"/>
<protein>
    <submittedName>
        <fullName evidence="1">Uncharacterized protein</fullName>
    </submittedName>
</protein>
<dbReference type="Proteomes" id="UP000008207">
    <property type="component" value="Chromosome"/>
</dbReference>
<reference evidence="1 2" key="1">
    <citation type="submission" date="2009-01" db="EMBL/GenBank/DDBJ databases">
        <title>Complete sequence of chromosome of Methylobacterium nodulans ORS 2060.</title>
        <authorList>
            <consortium name="US DOE Joint Genome Institute"/>
            <person name="Lucas S."/>
            <person name="Copeland A."/>
            <person name="Lapidus A."/>
            <person name="Glavina del Rio T."/>
            <person name="Dalin E."/>
            <person name="Tice H."/>
            <person name="Bruce D."/>
            <person name="Goodwin L."/>
            <person name="Pitluck S."/>
            <person name="Sims D."/>
            <person name="Brettin T."/>
            <person name="Detter J.C."/>
            <person name="Han C."/>
            <person name="Larimer F."/>
            <person name="Land M."/>
            <person name="Hauser L."/>
            <person name="Kyrpides N."/>
            <person name="Ivanova N."/>
            <person name="Marx C.J."/>
            <person name="Richardson P."/>
        </authorList>
    </citation>
    <scope>NUCLEOTIDE SEQUENCE [LARGE SCALE GENOMIC DNA]</scope>
    <source>
        <strain evidence="2">LMG 21967 / CNCM I-2342 / ORS 2060</strain>
    </source>
</reference>
<sequence>MVAAAKAPRAGVGPILGCARPGRPAFFNIRLAAASRPDDVWRQQEHRSLTARELIRMAQTVRRRASASAE</sequence>
<keyword evidence="2" id="KW-1185">Reference proteome</keyword>
<evidence type="ECO:0000313" key="1">
    <source>
        <dbReference type="EMBL" id="ACL57290.1"/>
    </source>
</evidence>
<name>B8IB75_METNO</name>
<dbReference type="KEGG" id="mno:Mnod_2314"/>
<organism evidence="1 2">
    <name type="scientific">Methylobacterium nodulans (strain LMG 21967 / CNCM I-2342 / ORS 2060)</name>
    <dbReference type="NCBI Taxonomy" id="460265"/>
    <lineage>
        <taxon>Bacteria</taxon>
        <taxon>Pseudomonadati</taxon>
        <taxon>Pseudomonadota</taxon>
        <taxon>Alphaproteobacteria</taxon>
        <taxon>Hyphomicrobiales</taxon>
        <taxon>Methylobacteriaceae</taxon>
        <taxon>Methylobacterium</taxon>
    </lineage>
</organism>
<evidence type="ECO:0000313" key="2">
    <source>
        <dbReference type="Proteomes" id="UP000008207"/>
    </source>
</evidence>